<reference evidence="1" key="1">
    <citation type="submission" date="2020-11" db="EMBL/GenBank/DDBJ databases">
        <title>Adaptations for nitrogen fixation in a non-lichenized fungal sporocarp promotes dispersal by wood-feeding termites.</title>
        <authorList>
            <consortium name="DOE Joint Genome Institute"/>
            <person name="Koch R.A."/>
            <person name="Yoon G."/>
            <person name="Arayal U."/>
            <person name="Lail K."/>
            <person name="Amirebrahimi M."/>
            <person name="Labutti K."/>
            <person name="Lipzen A."/>
            <person name="Riley R."/>
            <person name="Barry K."/>
            <person name="Henrissat B."/>
            <person name="Grigoriev I.V."/>
            <person name="Herr J.R."/>
            <person name="Aime M.C."/>
        </authorList>
    </citation>
    <scope>NUCLEOTIDE SEQUENCE</scope>
    <source>
        <strain evidence="1">MCA 3950</strain>
    </source>
</reference>
<evidence type="ECO:0000313" key="1">
    <source>
        <dbReference type="EMBL" id="KAG7440685.1"/>
    </source>
</evidence>
<dbReference type="RefSeq" id="XP_043034185.1">
    <property type="nucleotide sequence ID" value="XM_043184553.1"/>
</dbReference>
<organism evidence="1 2">
    <name type="scientific">Guyanagaster necrorhizus</name>
    <dbReference type="NCBI Taxonomy" id="856835"/>
    <lineage>
        <taxon>Eukaryota</taxon>
        <taxon>Fungi</taxon>
        <taxon>Dikarya</taxon>
        <taxon>Basidiomycota</taxon>
        <taxon>Agaricomycotina</taxon>
        <taxon>Agaricomycetes</taxon>
        <taxon>Agaricomycetidae</taxon>
        <taxon>Agaricales</taxon>
        <taxon>Marasmiineae</taxon>
        <taxon>Physalacriaceae</taxon>
        <taxon>Guyanagaster</taxon>
    </lineage>
</organism>
<proteinExistence type="predicted"/>
<dbReference type="AlphaFoldDB" id="A0A9P7VHX0"/>
<protein>
    <submittedName>
        <fullName evidence="1">Uncharacterized protein</fullName>
    </submittedName>
</protein>
<dbReference type="EMBL" id="MU250568">
    <property type="protein sequence ID" value="KAG7440685.1"/>
    <property type="molecule type" value="Genomic_DNA"/>
</dbReference>
<comment type="caution">
    <text evidence="1">The sequence shown here is derived from an EMBL/GenBank/DDBJ whole genome shotgun (WGS) entry which is preliminary data.</text>
</comment>
<accession>A0A9P7VHX0</accession>
<dbReference type="GeneID" id="66106850"/>
<name>A0A9P7VHX0_9AGAR</name>
<dbReference type="Proteomes" id="UP000812287">
    <property type="component" value="Unassembled WGS sequence"/>
</dbReference>
<evidence type="ECO:0000313" key="2">
    <source>
        <dbReference type="Proteomes" id="UP000812287"/>
    </source>
</evidence>
<dbReference type="OrthoDB" id="2683861at2759"/>
<keyword evidence="2" id="KW-1185">Reference proteome</keyword>
<gene>
    <name evidence="1" type="ORF">BT62DRAFT_923872</name>
</gene>
<sequence>MRSNSDQKQGILEVKDAKKPIPGCEEVVGDSSEANKFNNKHHKGAITAIINLDGNLAMLMKKKKLLFNLKPPYVKEALNANMEPLECSAELNLNSIKEEILAAMHESYEEISEGEAKQSLADYLKAIDQAPALLQCLLQELAYQMSWWFSVIAEGPLPTDNGNIHTSFTLVKPPMAVLFSMTSEVRAQYALNQGQFDILNDTADHKGQAGPTVFPPALELTMPFKHLNNLNFLLRGLEQPHTDDLHLPSNQLPLLSSPHDDAEFEDQLEDQGGSEMPFIWEHADQTQNHAEEDNNERNSEMRDSLVNWQDLEAHILQMQGHSPGKVIDSAFRDVWLFDGTVQVVECNAICLASKQNQHSTIASKGGQNSTVTILIGLMWWRQDTLKAKDRALWKEMVVDVDKHLRHQGTSNQTWEFLEKVGGGPYHE</sequence>